<feature type="binding site" evidence="9">
    <location>
        <position position="54"/>
    </location>
    <ligand>
        <name>Zn(2+)</name>
        <dbReference type="ChEBI" id="CHEBI:29105"/>
    </ligand>
</feature>
<name>A0ABN8B517_CHISP</name>
<dbReference type="PROSITE" id="PS51915">
    <property type="entry name" value="ZAD"/>
    <property type="match status" value="1"/>
</dbReference>
<comment type="subcellular location">
    <subcellularLocation>
        <location evidence="1">Nucleus</location>
    </subcellularLocation>
</comment>
<dbReference type="PROSITE" id="PS00028">
    <property type="entry name" value="ZINC_FINGER_C2H2_1"/>
    <property type="match status" value="6"/>
</dbReference>
<evidence type="ECO:0000256" key="2">
    <source>
        <dbReference type="ARBA" id="ARBA00022723"/>
    </source>
</evidence>
<feature type="domain" description="C2H2-type" evidence="11">
    <location>
        <begin position="182"/>
        <end position="210"/>
    </location>
</feature>
<protein>
    <submittedName>
        <fullName evidence="13">Uncharacterized protein</fullName>
    </submittedName>
</protein>
<feature type="binding site" evidence="9">
    <location>
        <position position="57"/>
    </location>
    <ligand>
        <name>Zn(2+)</name>
        <dbReference type="ChEBI" id="CHEBI:29105"/>
    </ligand>
</feature>
<evidence type="ECO:0000259" key="12">
    <source>
        <dbReference type="PROSITE" id="PS51915"/>
    </source>
</evidence>
<evidence type="ECO:0000256" key="7">
    <source>
        <dbReference type="ARBA" id="ARBA00023242"/>
    </source>
</evidence>
<evidence type="ECO:0000313" key="14">
    <source>
        <dbReference type="Proteomes" id="UP001153292"/>
    </source>
</evidence>
<dbReference type="SMART" id="SM00355">
    <property type="entry name" value="ZnF_C2H2"/>
    <property type="match status" value="9"/>
</dbReference>
<evidence type="ECO:0000256" key="1">
    <source>
        <dbReference type="ARBA" id="ARBA00004123"/>
    </source>
</evidence>
<dbReference type="Gene3D" id="3.40.1800.20">
    <property type="match status" value="1"/>
</dbReference>
<organism evidence="13 14">
    <name type="scientific">Chilo suppressalis</name>
    <name type="common">Asiatic rice borer moth</name>
    <dbReference type="NCBI Taxonomy" id="168631"/>
    <lineage>
        <taxon>Eukaryota</taxon>
        <taxon>Metazoa</taxon>
        <taxon>Ecdysozoa</taxon>
        <taxon>Arthropoda</taxon>
        <taxon>Hexapoda</taxon>
        <taxon>Insecta</taxon>
        <taxon>Pterygota</taxon>
        <taxon>Neoptera</taxon>
        <taxon>Endopterygota</taxon>
        <taxon>Lepidoptera</taxon>
        <taxon>Glossata</taxon>
        <taxon>Ditrysia</taxon>
        <taxon>Pyraloidea</taxon>
        <taxon>Crambidae</taxon>
        <taxon>Crambinae</taxon>
        <taxon>Chilo</taxon>
    </lineage>
</organism>
<dbReference type="Pfam" id="PF00096">
    <property type="entry name" value="zf-C2H2"/>
    <property type="match status" value="5"/>
</dbReference>
<dbReference type="Proteomes" id="UP001153292">
    <property type="component" value="Chromosome 28"/>
</dbReference>
<sequence>MDELYCTYCRLCAEPKQADQLCDIQENFHKIALKLNRINAISNFVEGALPKTICFKCMSALNEAFQFVIAVEKAQILLEHKVNEGQVKAECGSDNETCSDVRVDVKSEMVVDIKQESYHSDEQPNCDTEFVAAEPTTTKPNKEKPSKIQRAKKQNKKLTVKLKHKSDHKSEKQKSTWKDYPWTCSDCGTVFPSQCELTEHSMQVHNICNPYRCTDCNMRKGNLNKFMKHVRQHRKFLRFSCYKCFKEFSGPHKTYKHKCYGGTDHVCKGCNGTFQTEEDLSKHFSVFFRDLRISQPNASTDLDKVDLDNMSCKICDKVCRSRWFLFDHVSRHSERTSSHICETCGKSFYNIYSLRNHVIAHTDARPFECDVCKQRFKTRSQIINHVKGHDSFKQYACEQCGRRFKLKQQLNSHSIIHTDLMPHVCSYCNKAFRFKNLMIQHVRLHTGVKPYSCDPCGRDFTNWSNYNKHMKRRHNMNMSKRKPTEVLPNSKLVTT</sequence>
<gene>
    <name evidence="13" type="ORF">CHILSU_LOCUS7701</name>
</gene>
<dbReference type="Gene3D" id="3.30.160.60">
    <property type="entry name" value="Classic Zinc Finger"/>
    <property type="match status" value="6"/>
</dbReference>
<evidence type="ECO:0000256" key="3">
    <source>
        <dbReference type="ARBA" id="ARBA00022737"/>
    </source>
</evidence>
<dbReference type="SMART" id="SM00868">
    <property type="entry name" value="zf-AD"/>
    <property type="match status" value="1"/>
</dbReference>
<evidence type="ECO:0000313" key="13">
    <source>
        <dbReference type="EMBL" id="CAH0404374.1"/>
    </source>
</evidence>
<dbReference type="PANTHER" id="PTHR24399:SF23">
    <property type="entry name" value="C2H2-TYPE DOMAIN-CONTAINING PROTEIN"/>
    <property type="match status" value="1"/>
</dbReference>
<keyword evidence="6" id="KW-0804">Transcription</keyword>
<evidence type="ECO:0000256" key="4">
    <source>
        <dbReference type="ARBA" id="ARBA00022833"/>
    </source>
</evidence>
<evidence type="ECO:0000256" key="9">
    <source>
        <dbReference type="PROSITE-ProRule" id="PRU01263"/>
    </source>
</evidence>
<dbReference type="Pfam" id="PF12874">
    <property type="entry name" value="zf-met"/>
    <property type="match status" value="1"/>
</dbReference>
<reference evidence="13" key="1">
    <citation type="submission" date="2021-12" db="EMBL/GenBank/DDBJ databases">
        <authorList>
            <person name="King R."/>
        </authorList>
    </citation>
    <scope>NUCLEOTIDE SEQUENCE</scope>
</reference>
<feature type="domain" description="ZAD" evidence="12">
    <location>
        <begin position="7"/>
        <end position="81"/>
    </location>
</feature>
<dbReference type="SUPFAM" id="SSF57667">
    <property type="entry name" value="beta-beta-alpha zinc fingers"/>
    <property type="match status" value="4"/>
</dbReference>
<evidence type="ECO:0000259" key="11">
    <source>
        <dbReference type="PROSITE" id="PS50157"/>
    </source>
</evidence>
<evidence type="ECO:0000256" key="10">
    <source>
        <dbReference type="SAM" id="MobiDB-lite"/>
    </source>
</evidence>
<accession>A0ABN8B517</accession>
<keyword evidence="5" id="KW-0805">Transcription regulation</keyword>
<feature type="domain" description="C2H2-type" evidence="11">
    <location>
        <begin position="451"/>
        <end position="479"/>
    </location>
</feature>
<keyword evidence="8" id="KW-0863">Zinc-finger</keyword>
<dbReference type="EMBL" id="OU963921">
    <property type="protein sequence ID" value="CAH0404374.1"/>
    <property type="molecule type" value="Genomic_DNA"/>
</dbReference>
<keyword evidence="14" id="KW-1185">Reference proteome</keyword>
<evidence type="ECO:0000256" key="5">
    <source>
        <dbReference type="ARBA" id="ARBA00023015"/>
    </source>
</evidence>
<proteinExistence type="predicted"/>
<feature type="region of interest" description="Disordered" evidence="10">
    <location>
        <begin position="134"/>
        <end position="172"/>
    </location>
</feature>
<dbReference type="PROSITE" id="PS50157">
    <property type="entry name" value="ZINC_FINGER_C2H2_2"/>
    <property type="match status" value="6"/>
</dbReference>
<feature type="domain" description="C2H2-type" evidence="11">
    <location>
        <begin position="367"/>
        <end position="394"/>
    </location>
</feature>
<feature type="domain" description="C2H2-type" evidence="11">
    <location>
        <begin position="423"/>
        <end position="450"/>
    </location>
</feature>
<keyword evidence="3" id="KW-0677">Repeat</keyword>
<keyword evidence="2 9" id="KW-0479">Metal-binding</keyword>
<dbReference type="PANTHER" id="PTHR24399">
    <property type="entry name" value="ZINC FINGER AND BTB DOMAIN-CONTAINING"/>
    <property type="match status" value="1"/>
</dbReference>
<evidence type="ECO:0000256" key="6">
    <source>
        <dbReference type="ARBA" id="ARBA00023163"/>
    </source>
</evidence>
<feature type="region of interest" description="Disordered" evidence="10">
    <location>
        <begin position="473"/>
        <end position="495"/>
    </location>
</feature>
<evidence type="ECO:0000256" key="8">
    <source>
        <dbReference type="PROSITE-ProRule" id="PRU00042"/>
    </source>
</evidence>
<dbReference type="InterPro" id="IPR036236">
    <property type="entry name" value="Znf_C2H2_sf"/>
</dbReference>
<dbReference type="InterPro" id="IPR012934">
    <property type="entry name" value="Znf_AD"/>
</dbReference>
<dbReference type="InterPro" id="IPR013087">
    <property type="entry name" value="Znf_C2H2_type"/>
</dbReference>
<feature type="compositionally biased region" description="Basic residues" evidence="10">
    <location>
        <begin position="147"/>
        <end position="167"/>
    </location>
</feature>
<keyword evidence="7" id="KW-0539">Nucleus</keyword>
<dbReference type="SUPFAM" id="SSF57716">
    <property type="entry name" value="Glucocorticoid receptor-like (DNA-binding domain)"/>
    <property type="match status" value="1"/>
</dbReference>
<feature type="binding site" evidence="9">
    <location>
        <position position="12"/>
    </location>
    <ligand>
        <name>Zn(2+)</name>
        <dbReference type="ChEBI" id="CHEBI:29105"/>
    </ligand>
</feature>
<feature type="binding site" evidence="9">
    <location>
        <position position="9"/>
    </location>
    <ligand>
        <name>Zn(2+)</name>
        <dbReference type="ChEBI" id="CHEBI:29105"/>
    </ligand>
</feature>
<feature type="domain" description="C2H2-type" evidence="11">
    <location>
        <begin position="339"/>
        <end position="366"/>
    </location>
</feature>
<feature type="domain" description="C2H2-type" evidence="11">
    <location>
        <begin position="395"/>
        <end position="422"/>
    </location>
</feature>
<keyword evidence="4 9" id="KW-0862">Zinc</keyword>